<evidence type="ECO:0000259" key="5">
    <source>
        <dbReference type="Pfam" id="PF02826"/>
    </source>
</evidence>
<dbReference type="RefSeq" id="WP_160645810.1">
    <property type="nucleotide sequence ID" value="NZ_SIJB01000020.1"/>
</dbReference>
<comment type="caution">
    <text evidence="6">The sequence shown here is derived from an EMBL/GenBank/DDBJ whole genome shotgun (WGS) entry which is preliminary data.</text>
</comment>
<dbReference type="PANTHER" id="PTHR10996">
    <property type="entry name" value="2-HYDROXYACID DEHYDROGENASE-RELATED"/>
    <property type="match status" value="1"/>
</dbReference>
<dbReference type="FunFam" id="3.40.50.720:FF:000462">
    <property type="entry name" value="Glyoxylate reductase (NADP+)"/>
    <property type="match status" value="1"/>
</dbReference>
<dbReference type="Gene3D" id="3.40.50.720">
    <property type="entry name" value="NAD(P)-binding Rossmann-like Domain"/>
    <property type="match status" value="2"/>
</dbReference>
<dbReference type="GO" id="GO:0030267">
    <property type="term" value="F:glyoxylate reductase (NADPH) activity"/>
    <property type="evidence" value="ECO:0007669"/>
    <property type="project" value="TreeGrafter"/>
</dbReference>
<feature type="domain" description="D-isomer specific 2-hydroxyacid dehydrogenase catalytic" evidence="4">
    <location>
        <begin position="6"/>
        <end position="321"/>
    </location>
</feature>
<feature type="domain" description="D-isomer specific 2-hydroxyacid dehydrogenase NAD-binding" evidence="5">
    <location>
        <begin position="111"/>
        <end position="289"/>
    </location>
</feature>
<name>A0A6N9PZS7_9BACL</name>
<dbReference type="InterPro" id="IPR050223">
    <property type="entry name" value="D-isomer_2-hydroxyacid_DH"/>
</dbReference>
<evidence type="ECO:0000259" key="4">
    <source>
        <dbReference type="Pfam" id="PF00389"/>
    </source>
</evidence>
<sequence>MKQPQVYITKKIPREVIEPLEKMATVKMWDAENEKVPVQILKTEAAKSTAIFTTLDDIIDQSIIENSPQLKVIANMAVGYDNIDISTATKHSIFVCNTPDILNDTTADLAFALLMSTARRIVEGYHFVMDGCWKNWGPLLMVGRDIHHKTLGIVGMGRIGEKVAKRASGFDMEVLYHNRSRRESVEKALNTTYCSFDELLEKADFIVNLLPLTDDTKNKFNEIAFSKMKNSAIFINVGRGMSVVEEDLVQALQKGEIAGAGLDVFREEPISNQHPLLKFNQVVVVPHIGSATIETRTKMMELTVHNIVNVLQGKYPKAYVNKKVKIY</sequence>
<protein>
    <submittedName>
        <fullName evidence="6">D-glycerate dehydrogenase</fullName>
    </submittedName>
</protein>
<reference evidence="6 7" key="1">
    <citation type="submission" date="2019-01" db="EMBL/GenBank/DDBJ databases">
        <title>Chengkuizengella sp. nov., isolated from deep-sea sediment of East Pacific Ocean.</title>
        <authorList>
            <person name="Yang J."/>
            <person name="Lai Q."/>
            <person name="Shao Z."/>
        </authorList>
    </citation>
    <scope>NUCLEOTIDE SEQUENCE [LARGE SCALE GENOMIC DNA]</scope>
    <source>
        <strain evidence="6 7">YPA3-1-1</strain>
    </source>
</reference>
<dbReference type="OrthoDB" id="9805416at2"/>
<dbReference type="InterPro" id="IPR036291">
    <property type="entry name" value="NAD(P)-bd_dom_sf"/>
</dbReference>
<dbReference type="EMBL" id="SIJB01000020">
    <property type="protein sequence ID" value="NBI29011.1"/>
    <property type="molecule type" value="Genomic_DNA"/>
</dbReference>
<dbReference type="GO" id="GO:0051287">
    <property type="term" value="F:NAD binding"/>
    <property type="evidence" value="ECO:0007669"/>
    <property type="project" value="InterPro"/>
</dbReference>
<dbReference type="InterPro" id="IPR006139">
    <property type="entry name" value="D-isomer_2_OHA_DH_cat_dom"/>
</dbReference>
<evidence type="ECO:0000256" key="3">
    <source>
        <dbReference type="RuleBase" id="RU003719"/>
    </source>
</evidence>
<evidence type="ECO:0000256" key="1">
    <source>
        <dbReference type="ARBA" id="ARBA00005854"/>
    </source>
</evidence>
<dbReference type="AlphaFoldDB" id="A0A6N9PZS7"/>
<keyword evidence="2 3" id="KW-0560">Oxidoreductase</keyword>
<comment type="similarity">
    <text evidence="1 3">Belongs to the D-isomer specific 2-hydroxyacid dehydrogenase family.</text>
</comment>
<evidence type="ECO:0000256" key="2">
    <source>
        <dbReference type="ARBA" id="ARBA00023002"/>
    </source>
</evidence>
<organism evidence="6 7">
    <name type="scientific">Chengkuizengella marina</name>
    <dbReference type="NCBI Taxonomy" id="2507566"/>
    <lineage>
        <taxon>Bacteria</taxon>
        <taxon>Bacillati</taxon>
        <taxon>Bacillota</taxon>
        <taxon>Bacilli</taxon>
        <taxon>Bacillales</taxon>
        <taxon>Paenibacillaceae</taxon>
        <taxon>Chengkuizengella</taxon>
    </lineage>
</organism>
<dbReference type="SUPFAM" id="SSF52283">
    <property type="entry name" value="Formate/glycerate dehydrogenase catalytic domain-like"/>
    <property type="match status" value="1"/>
</dbReference>
<dbReference type="Pfam" id="PF00389">
    <property type="entry name" value="2-Hacid_dh"/>
    <property type="match status" value="1"/>
</dbReference>
<dbReference type="InterPro" id="IPR029752">
    <property type="entry name" value="D-isomer_DH_CS1"/>
</dbReference>
<gene>
    <name evidence="6" type="ORF">ERL59_08570</name>
</gene>
<dbReference type="SUPFAM" id="SSF51735">
    <property type="entry name" value="NAD(P)-binding Rossmann-fold domains"/>
    <property type="match status" value="1"/>
</dbReference>
<proteinExistence type="inferred from homology"/>
<dbReference type="GO" id="GO:0016618">
    <property type="term" value="F:hydroxypyruvate reductase [NAD(P)H] activity"/>
    <property type="evidence" value="ECO:0007669"/>
    <property type="project" value="TreeGrafter"/>
</dbReference>
<dbReference type="InterPro" id="IPR006140">
    <property type="entry name" value="D-isomer_DH_NAD-bd"/>
</dbReference>
<dbReference type="PROSITE" id="PS00065">
    <property type="entry name" value="D_2_HYDROXYACID_DH_1"/>
    <property type="match status" value="1"/>
</dbReference>
<dbReference type="Pfam" id="PF02826">
    <property type="entry name" value="2-Hacid_dh_C"/>
    <property type="match status" value="1"/>
</dbReference>
<dbReference type="Proteomes" id="UP000448943">
    <property type="component" value="Unassembled WGS sequence"/>
</dbReference>
<keyword evidence="7" id="KW-1185">Reference proteome</keyword>
<evidence type="ECO:0000313" key="6">
    <source>
        <dbReference type="EMBL" id="NBI29011.1"/>
    </source>
</evidence>
<evidence type="ECO:0000313" key="7">
    <source>
        <dbReference type="Proteomes" id="UP000448943"/>
    </source>
</evidence>
<dbReference type="CDD" id="cd05301">
    <property type="entry name" value="GDH"/>
    <property type="match status" value="1"/>
</dbReference>
<accession>A0A6N9PZS7</accession>
<dbReference type="GO" id="GO:0005829">
    <property type="term" value="C:cytosol"/>
    <property type="evidence" value="ECO:0007669"/>
    <property type="project" value="TreeGrafter"/>
</dbReference>
<dbReference type="PANTHER" id="PTHR10996:SF283">
    <property type="entry name" value="GLYOXYLATE_HYDROXYPYRUVATE REDUCTASE B"/>
    <property type="match status" value="1"/>
</dbReference>